<evidence type="ECO:0000313" key="2">
    <source>
        <dbReference type="EMBL" id="EEG77551.1"/>
    </source>
</evidence>
<dbReference type="GO" id="GO:0003677">
    <property type="term" value="F:DNA binding"/>
    <property type="evidence" value="ECO:0007669"/>
    <property type="project" value="InterPro"/>
</dbReference>
<accession>C0GGW0</accession>
<feature type="domain" description="SpoVT-AbrB" evidence="1">
    <location>
        <begin position="6"/>
        <end position="51"/>
    </location>
</feature>
<evidence type="ECO:0000313" key="3">
    <source>
        <dbReference type="Proteomes" id="UP000006443"/>
    </source>
</evidence>
<dbReference type="PANTHER" id="PTHR40516">
    <property type="entry name" value="ANTITOXIN CHPS-RELATED"/>
    <property type="match status" value="1"/>
</dbReference>
<evidence type="ECO:0000259" key="1">
    <source>
        <dbReference type="SMART" id="SM00966"/>
    </source>
</evidence>
<dbReference type="EMBL" id="ACJM01000007">
    <property type="protein sequence ID" value="EEG77551.1"/>
    <property type="molecule type" value="Genomic_DNA"/>
</dbReference>
<dbReference type="AlphaFoldDB" id="C0GGW0"/>
<dbReference type="Pfam" id="PF04014">
    <property type="entry name" value="MazE_antitoxin"/>
    <property type="match status" value="1"/>
</dbReference>
<dbReference type="Proteomes" id="UP000006443">
    <property type="component" value="Unassembled WGS sequence"/>
</dbReference>
<dbReference type="InterPro" id="IPR039052">
    <property type="entry name" value="Antitox_PemI-like"/>
</dbReference>
<dbReference type="PANTHER" id="PTHR40516:SF1">
    <property type="entry name" value="ANTITOXIN CHPS-RELATED"/>
    <property type="match status" value="1"/>
</dbReference>
<sequence length="80" mass="9240">MLIKVQKWGNSLALRIPKSFANEIQLKNGSNINLSIAEGKLIIEPVDEKKYKLEELLEEVKETNLHKEYSFGKPEGKEIW</sequence>
<reference evidence="2 3" key="1">
    <citation type="submission" date="2009-02" db="EMBL/GenBank/DDBJ databases">
        <title>Sequencing of the draft genome and assembly of Dethiobacter alkaliphilus AHT 1.</title>
        <authorList>
            <consortium name="US DOE Joint Genome Institute (JGI-PGF)"/>
            <person name="Lucas S."/>
            <person name="Copeland A."/>
            <person name="Lapidus A."/>
            <person name="Glavina del Rio T."/>
            <person name="Dalin E."/>
            <person name="Tice H."/>
            <person name="Bruce D."/>
            <person name="Goodwin L."/>
            <person name="Pitluck S."/>
            <person name="Larimer F."/>
            <person name="Land M.L."/>
            <person name="Hauser L."/>
            <person name="Muyzer G."/>
        </authorList>
    </citation>
    <scope>NUCLEOTIDE SEQUENCE [LARGE SCALE GENOMIC DNA]</scope>
    <source>
        <strain evidence="2 3">AHT 1</strain>
    </source>
</reference>
<protein>
    <submittedName>
        <fullName evidence="2">Transcriptional regulator/antitoxin, MazE</fullName>
    </submittedName>
</protein>
<dbReference type="OrthoDB" id="9795766at2"/>
<dbReference type="eggNOG" id="COG2336">
    <property type="taxonomic scope" value="Bacteria"/>
</dbReference>
<organism evidence="2 3">
    <name type="scientific">Dethiobacter alkaliphilus AHT 1</name>
    <dbReference type="NCBI Taxonomy" id="555088"/>
    <lineage>
        <taxon>Bacteria</taxon>
        <taxon>Bacillati</taxon>
        <taxon>Bacillota</taxon>
        <taxon>Dethiobacteria</taxon>
        <taxon>Dethiobacterales</taxon>
        <taxon>Dethiobacteraceae</taxon>
        <taxon>Dethiobacter</taxon>
    </lineage>
</organism>
<dbReference type="InterPro" id="IPR037914">
    <property type="entry name" value="SpoVT-AbrB_sf"/>
</dbReference>
<dbReference type="SUPFAM" id="SSF89447">
    <property type="entry name" value="AbrB/MazE/MraZ-like"/>
    <property type="match status" value="1"/>
</dbReference>
<dbReference type="STRING" id="555088.DealDRAFT_1674"/>
<proteinExistence type="predicted"/>
<gene>
    <name evidence="2" type="ORF">DealDRAFT_1674</name>
</gene>
<name>C0GGW0_DETAL</name>
<dbReference type="SMART" id="SM00966">
    <property type="entry name" value="SpoVT_AbrB"/>
    <property type="match status" value="1"/>
</dbReference>
<keyword evidence="3" id="KW-1185">Reference proteome</keyword>
<dbReference type="RefSeq" id="WP_008516563.1">
    <property type="nucleotide sequence ID" value="NZ_ACJM01000007.1"/>
</dbReference>
<dbReference type="GO" id="GO:0097351">
    <property type="term" value="F:toxin sequestering activity"/>
    <property type="evidence" value="ECO:0007669"/>
    <property type="project" value="InterPro"/>
</dbReference>
<dbReference type="InterPro" id="IPR007159">
    <property type="entry name" value="SpoVT-AbrB_dom"/>
</dbReference>
<comment type="caution">
    <text evidence="2">The sequence shown here is derived from an EMBL/GenBank/DDBJ whole genome shotgun (WGS) entry which is preliminary data.</text>
</comment>
<dbReference type="Gene3D" id="2.10.260.10">
    <property type="match status" value="1"/>
</dbReference>